<evidence type="ECO:0000313" key="3">
    <source>
        <dbReference type="EMBL" id="KAJ8960121.1"/>
    </source>
</evidence>
<evidence type="ECO:0000259" key="2">
    <source>
        <dbReference type="PROSITE" id="PS51019"/>
    </source>
</evidence>
<dbReference type="PROSITE" id="PS51019">
    <property type="entry name" value="REELIN"/>
    <property type="match status" value="1"/>
</dbReference>
<feature type="non-terminal residue" evidence="3">
    <location>
        <position position="1"/>
    </location>
</feature>
<feature type="chain" id="PRO_5043384329" description="Reelin domain-containing protein" evidence="1">
    <location>
        <begin position="22"/>
        <end position="295"/>
    </location>
</feature>
<dbReference type="AlphaFoldDB" id="A0AAV8Z920"/>
<dbReference type="InterPro" id="IPR051237">
    <property type="entry name" value="Ferric-chelate_Red/DefProt"/>
</dbReference>
<dbReference type="Gene3D" id="2.60.40.4060">
    <property type="entry name" value="Reeler domain"/>
    <property type="match status" value="1"/>
</dbReference>
<organism evidence="3 4">
    <name type="scientific">Aromia moschata</name>
    <dbReference type="NCBI Taxonomy" id="1265417"/>
    <lineage>
        <taxon>Eukaryota</taxon>
        <taxon>Metazoa</taxon>
        <taxon>Ecdysozoa</taxon>
        <taxon>Arthropoda</taxon>
        <taxon>Hexapoda</taxon>
        <taxon>Insecta</taxon>
        <taxon>Pterygota</taxon>
        <taxon>Neoptera</taxon>
        <taxon>Endopterygota</taxon>
        <taxon>Coleoptera</taxon>
        <taxon>Polyphaga</taxon>
        <taxon>Cucujiformia</taxon>
        <taxon>Chrysomeloidea</taxon>
        <taxon>Cerambycidae</taxon>
        <taxon>Cerambycinae</taxon>
        <taxon>Callichromatini</taxon>
        <taxon>Aromia</taxon>
    </lineage>
</organism>
<dbReference type="GO" id="GO:0140571">
    <property type="term" value="F:transmembrane ascorbate ferrireductase activity"/>
    <property type="evidence" value="ECO:0007669"/>
    <property type="project" value="TreeGrafter"/>
</dbReference>
<feature type="signal peptide" evidence="1">
    <location>
        <begin position="1"/>
        <end position="21"/>
    </location>
</feature>
<gene>
    <name evidence="3" type="ORF">NQ318_003840</name>
</gene>
<keyword evidence="1" id="KW-0732">Signal</keyword>
<reference evidence="3" key="1">
    <citation type="journal article" date="2023" name="Insect Mol. Biol.">
        <title>Genome sequencing provides insights into the evolution of gene families encoding plant cell wall-degrading enzymes in longhorned beetles.</title>
        <authorList>
            <person name="Shin N.R."/>
            <person name="Okamura Y."/>
            <person name="Kirsch R."/>
            <person name="Pauchet Y."/>
        </authorList>
    </citation>
    <scope>NUCLEOTIDE SEQUENCE</scope>
    <source>
        <strain evidence="3">AMC_N1</strain>
    </source>
</reference>
<dbReference type="PANTHER" id="PTHR45828">
    <property type="entry name" value="CYTOCHROME B561/FERRIC REDUCTASE TRANSMEMBRANE"/>
    <property type="match status" value="1"/>
</dbReference>
<dbReference type="Proteomes" id="UP001162162">
    <property type="component" value="Unassembled WGS sequence"/>
</dbReference>
<keyword evidence="4" id="KW-1185">Reference proteome</keyword>
<dbReference type="InterPro" id="IPR042307">
    <property type="entry name" value="Reeler_sf"/>
</dbReference>
<dbReference type="InterPro" id="IPR002861">
    <property type="entry name" value="Reeler_dom"/>
</dbReference>
<evidence type="ECO:0000313" key="4">
    <source>
        <dbReference type="Proteomes" id="UP001162162"/>
    </source>
</evidence>
<name>A0AAV8Z920_9CUCU</name>
<dbReference type="Pfam" id="PF02014">
    <property type="entry name" value="Reeler"/>
    <property type="match status" value="1"/>
</dbReference>
<protein>
    <recommendedName>
        <fullName evidence="2">Reelin domain-containing protein</fullName>
    </recommendedName>
</protein>
<dbReference type="GO" id="GO:0016020">
    <property type="term" value="C:membrane"/>
    <property type="evidence" value="ECO:0007669"/>
    <property type="project" value="TreeGrafter"/>
</dbReference>
<comment type="caution">
    <text evidence="3">The sequence shown here is derived from an EMBL/GenBank/DDBJ whole genome shotgun (WGS) entry which is preliminary data.</text>
</comment>
<feature type="domain" description="Reelin" evidence="2">
    <location>
        <begin position="8"/>
        <end position="176"/>
    </location>
</feature>
<dbReference type="EMBL" id="JAPWTK010000009">
    <property type="protein sequence ID" value="KAJ8960121.1"/>
    <property type="molecule type" value="Genomic_DNA"/>
</dbReference>
<dbReference type="PANTHER" id="PTHR45828:SF38">
    <property type="entry name" value="FERRIC-CHELATE REDUCTASE 1 HOMOLOG-RELATED"/>
    <property type="match status" value="1"/>
</dbReference>
<proteinExistence type="predicted"/>
<sequence>TMTTAGFAVILLVVLAPRARALPDGAPLSVCRSLMPNHGGQGPQTGIPAYSVIARRQGGGVVVWIGSTVGVRFQGVLLQGRTTAGDVLGSFELPVGSEAHTIDCEGPGDSVTHNKAKDKEFLSVIWKPPQGYEGDIVFNATIAQNYNTFWVGVVSTPVRVSRDAVNDPIPEYSFQPNRPTSTTPPNFVREVPREASTDFDPFYDGCSASKLCFGAPINCVASKSCKAVVAVTVAGDKYDFELKADGSAAWVGVGLSDDDKMGRDSVIECVKRGSGLAAFMSWTNVPPTTPLGSLT</sequence>
<evidence type="ECO:0000256" key="1">
    <source>
        <dbReference type="SAM" id="SignalP"/>
    </source>
</evidence>
<accession>A0AAV8Z920</accession>
<dbReference type="CDD" id="cd08544">
    <property type="entry name" value="Reeler"/>
    <property type="match status" value="1"/>
</dbReference>